<organism evidence="2 3">
    <name type="scientific">Alteromonas aquimaris</name>
    <dbReference type="NCBI Taxonomy" id="2998417"/>
    <lineage>
        <taxon>Bacteria</taxon>
        <taxon>Pseudomonadati</taxon>
        <taxon>Pseudomonadota</taxon>
        <taxon>Gammaproteobacteria</taxon>
        <taxon>Alteromonadales</taxon>
        <taxon>Alteromonadaceae</taxon>
        <taxon>Alteromonas/Salinimonas group</taxon>
        <taxon>Alteromonas</taxon>
    </lineage>
</organism>
<comment type="caution">
    <text evidence="2">The sequence shown here is derived from an EMBL/GenBank/DDBJ whole genome shotgun (WGS) entry which is preliminary data.</text>
</comment>
<evidence type="ECO:0000313" key="2">
    <source>
        <dbReference type="EMBL" id="MCW8107946.1"/>
    </source>
</evidence>
<proteinExistence type="predicted"/>
<dbReference type="Proteomes" id="UP001142810">
    <property type="component" value="Unassembled WGS sequence"/>
</dbReference>
<reference evidence="2" key="1">
    <citation type="submission" date="2022-11" db="EMBL/GenBank/DDBJ databases">
        <title>Alteromonas sp. nov., isolated from sea water of the Qingdao.</title>
        <authorList>
            <person name="Wang Q."/>
        </authorList>
    </citation>
    <scope>NUCLEOTIDE SEQUENCE</scope>
    <source>
        <strain evidence="2">ASW11-7</strain>
    </source>
</reference>
<gene>
    <name evidence="2" type="ORF">OPS25_05490</name>
</gene>
<dbReference type="Pfam" id="PF12514">
    <property type="entry name" value="DUF3718"/>
    <property type="match status" value="1"/>
</dbReference>
<feature type="signal peptide" evidence="1">
    <location>
        <begin position="1"/>
        <end position="24"/>
    </location>
</feature>
<keyword evidence="3" id="KW-1185">Reference proteome</keyword>
<sequence>MLKTVKASIILATASLIFAGSAQANIETDLANICNIVKVDDKGELRKKMKKVETDYRLKLQDYYTGISCDGQSLLRTAFLNNAVEAGTLLVKKMPKSQLNAPEKDGKTLRAWVSENGLMESPLAGELNERI</sequence>
<feature type="chain" id="PRO_5046232397" evidence="1">
    <location>
        <begin position="25"/>
        <end position="131"/>
    </location>
</feature>
<evidence type="ECO:0000313" key="3">
    <source>
        <dbReference type="Proteomes" id="UP001142810"/>
    </source>
</evidence>
<dbReference type="EMBL" id="JAPFRD010000005">
    <property type="protein sequence ID" value="MCW8107946.1"/>
    <property type="molecule type" value="Genomic_DNA"/>
</dbReference>
<evidence type="ECO:0000256" key="1">
    <source>
        <dbReference type="SAM" id="SignalP"/>
    </source>
</evidence>
<accession>A0ABT3P590</accession>
<dbReference type="InterPro" id="IPR022193">
    <property type="entry name" value="DUF3718"/>
</dbReference>
<keyword evidence="1" id="KW-0732">Signal</keyword>
<name>A0ABT3P590_9ALTE</name>
<dbReference type="RefSeq" id="WP_265616632.1">
    <property type="nucleotide sequence ID" value="NZ_JAPFRD010000005.1"/>
</dbReference>
<protein>
    <submittedName>
        <fullName evidence="2">DUF3718 domain-containing protein</fullName>
    </submittedName>
</protein>